<dbReference type="GO" id="GO:0001080">
    <property type="term" value="P:nitrogen catabolite activation of transcription from RNA polymerase II promoter"/>
    <property type="evidence" value="ECO:0007669"/>
    <property type="project" value="TreeGrafter"/>
</dbReference>
<dbReference type="EMBL" id="KL648733">
    <property type="protein sequence ID" value="KEY64542.1"/>
    <property type="molecule type" value="Genomic_DNA"/>
</dbReference>
<dbReference type="Pfam" id="PF04082">
    <property type="entry name" value="Fungal_trans"/>
    <property type="match status" value="1"/>
</dbReference>
<gene>
    <name evidence="6" type="ORF">S7711_03608</name>
</gene>
<dbReference type="GO" id="GO:0005634">
    <property type="term" value="C:nucleus"/>
    <property type="evidence" value="ECO:0007669"/>
    <property type="project" value="TreeGrafter"/>
</dbReference>
<evidence type="ECO:0000256" key="4">
    <source>
        <dbReference type="SAM" id="MobiDB-lite"/>
    </source>
</evidence>
<feature type="region of interest" description="Disordered" evidence="4">
    <location>
        <begin position="885"/>
        <end position="929"/>
    </location>
</feature>
<dbReference type="CDD" id="cd00067">
    <property type="entry name" value="GAL4"/>
    <property type="match status" value="1"/>
</dbReference>
<dbReference type="Gene3D" id="3.40.50.12500">
    <property type="match status" value="1"/>
</dbReference>
<evidence type="ECO:0000313" key="7">
    <source>
        <dbReference type="Proteomes" id="UP000028045"/>
    </source>
</evidence>
<dbReference type="PANTHER" id="PTHR31668">
    <property type="entry name" value="GLUCOSE TRANSPORT TRANSCRIPTION REGULATOR RGT1-RELATED-RELATED"/>
    <property type="match status" value="1"/>
</dbReference>
<dbReference type="CDD" id="cd12148">
    <property type="entry name" value="fungal_TF_MHR"/>
    <property type="match status" value="1"/>
</dbReference>
<dbReference type="GO" id="GO:0047661">
    <property type="term" value="F:amino-acid racemase activity"/>
    <property type="evidence" value="ECO:0007669"/>
    <property type="project" value="InterPro"/>
</dbReference>
<dbReference type="GO" id="GO:0003677">
    <property type="term" value="F:DNA binding"/>
    <property type="evidence" value="ECO:0007669"/>
    <property type="project" value="InterPro"/>
</dbReference>
<keyword evidence="1" id="KW-0479">Metal-binding</keyword>
<organism evidence="6 7">
    <name type="scientific">Stachybotrys chartarum (strain CBS 109288 / IBT 7711)</name>
    <name type="common">Toxic black mold</name>
    <name type="synonym">Stilbospora chartarum</name>
    <dbReference type="NCBI Taxonomy" id="1280523"/>
    <lineage>
        <taxon>Eukaryota</taxon>
        <taxon>Fungi</taxon>
        <taxon>Dikarya</taxon>
        <taxon>Ascomycota</taxon>
        <taxon>Pezizomycotina</taxon>
        <taxon>Sordariomycetes</taxon>
        <taxon>Hypocreomycetidae</taxon>
        <taxon>Hypocreales</taxon>
        <taxon>Stachybotryaceae</taxon>
        <taxon>Stachybotrys</taxon>
    </lineage>
</organism>
<dbReference type="AlphaFoldDB" id="A0A084AGW3"/>
<feature type="region of interest" description="Disordered" evidence="4">
    <location>
        <begin position="349"/>
        <end position="375"/>
    </location>
</feature>
<dbReference type="InterPro" id="IPR007219">
    <property type="entry name" value="XnlR_reg_dom"/>
</dbReference>
<dbReference type="Gene3D" id="4.10.240.10">
    <property type="entry name" value="Zn(2)-C6 fungal-type DNA-binding domain"/>
    <property type="match status" value="1"/>
</dbReference>
<feature type="compositionally biased region" description="Polar residues" evidence="4">
    <location>
        <begin position="901"/>
        <end position="911"/>
    </location>
</feature>
<keyword evidence="7" id="KW-1185">Reference proteome</keyword>
<feature type="compositionally biased region" description="Low complexity" evidence="4">
    <location>
        <begin position="891"/>
        <end position="900"/>
    </location>
</feature>
<dbReference type="InterPro" id="IPR053714">
    <property type="entry name" value="Iso_Racemase_Enz_sf"/>
</dbReference>
<dbReference type="GO" id="GO:0006351">
    <property type="term" value="P:DNA-templated transcription"/>
    <property type="evidence" value="ECO:0007669"/>
    <property type="project" value="InterPro"/>
</dbReference>
<dbReference type="PROSITE" id="PS50048">
    <property type="entry name" value="ZN2_CY6_FUNGAL_2"/>
    <property type="match status" value="1"/>
</dbReference>
<evidence type="ECO:0000256" key="2">
    <source>
        <dbReference type="ARBA" id="ARBA00023242"/>
    </source>
</evidence>
<protein>
    <recommendedName>
        <fullName evidence="5">Zn(2)-C6 fungal-type domain-containing protein</fullName>
    </recommendedName>
</protein>
<sequence length="964" mass="107043">MTIKHSRVSQRVLVINPNTSRFLTDTFHPILSSLPISDHIKLSYWTCPSGPAMISSLADMYESASHCLPLLLDIAHEYDGFLAACYADHPLVRQLQIHMGDKPVVGIFDASIYAALRLLSPGSRFGIITTGLAYEALLTEGVKTLLGRGHGDVTRFAGVAASGIGLADIVNNQHQPDMPRTREKIMQATAKLLQSGRQGDVNVLCMGGVVLVGMEGWVRDACEAELGPAQGRKIKVVDQLAAGMLTLDALLCGRDVQTVDYCKALSFLPQRSPRLGCNSDCLDTLISRLIPPQPPRMTSPRLRDQRPCDACRTRKARCLFSSDDAFVCDWCNKRSIDCTYLLSSVPKKRALPAPDDTTSQKQAPYSRRRKHTHDTKPVLTNYAQLSGNSLLKETLGHKNRESILVIGATTDFDPSLTRSLSWNTKGELPNFRPPQTLRRPNPTTHFMTRPDSQEEIAAELVNLDAIENFVRPHGPELVRTYFRIVHPSFPILHKNVFLEKYGRSYRELTPVGLGAVYILAMNWWSYSTVLSNSPKPDAKELESKVLSMLFDSHRRPKISDLQGGLVLMQSPNAGSWALTGHLVAMGQNLGINVDCTDWQVPDWERGVRKRVAWALFMQDKWSALIYGRGSHIRLDDWDVKPLELSDFPETAKDDDSEEGSADIEKGKKTFLHMVALTEIVSDTLDSFFTLKALRAPTRIEDVLDKAKPIQLRLKAWHANMPPGLSVDDTVPRKLSSVGYLHLAYYTAEITLHRAILRCHASSTLPADAQLHVLTRKAAEARFTSALEFVKRLKAEHFQSFWYFSSSASLAIIGIFAGILCITSQGDDVDEDVAFAAREDYMTKLAEYRWVLRVSSTGAEFMKYAVGVLGAQIHLLEEQFGKNAKRVGGSGAQQEQSQAQQMTTGRSGSTWSPDDESNEDGLGTLEGDEVAGSDDNALLVAFFDQCFASQYDVSDWVQQTEQVDQ</sequence>
<dbReference type="HOGENOM" id="CLU_297738_0_0_1"/>
<dbReference type="InterPro" id="IPR050797">
    <property type="entry name" value="Carb_Metab_Trans_Reg"/>
</dbReference>
<dbReference type="PROSITE" id="PS00463">
    <property type="entry name" value="ZN2_CY6_FUNGAL_1"/>
    <property type="match status" value="1"/>
</dbReference>
<comment type="similarity">
    <text evidence="3">Belongs to the HyuE racemase family.</text>
</comment>
<dbReference type="InterPro" id="IPR015942">
    <property type="entry name" value="Asp/Glu/hydantoin_racemase"/>
</dbReference>
<dbReference type="PANTHER" id="PTHR31668:SF4">
    <property type="entry name" value="TRANSCRIPTIONAL ACTIVATOR PROTEIN DAL81"/>
    <property type="match status" value="1"/>
</dbReference>
<dbReference type="Pfam" id="PF01177">
    <property type="entry name" value="Asp_Glu_race"/>
    <property type="match status" value="1"/>
</dbReference>
<evidence type="ECO:0000313" key="6">
    <source>
        <dbReference type="EMBL" id="KEY64542.1"/>
    </source>
</evidence>
<evidence type="ECO:0000259" key="5">
    <source>
        <dbReference type="PROSITE" id="PS50048"/>
    </source>
</evidence>
<dbReference type="InterPro" id="IPR001138">
    <property type="entry name" value="Zn2Cys6_DnaBD"/>
</dbReference>
<name>A0A084AGW3_STACB</name>
<dbReference type="SMART" id="SM00906">
    <property type="entry name" value="Fungal_trans"/>
    <property type="match status" value="1"/>
</dbReference>
<evidence type="ECO:0000256" key="1">
    <source>
        <dbReference type="ARBA" id="ARBA00022723"/>
    </source>
</evidence>
<dbReference type="SUPFAM" id="SSF57701">
    <property type="entry name" value="Zn2/Cys6 DNA-binding domain"/>
    <property type="match status" value="1"/>
</dbReference>
<dbReference type="OrthoDB" id="2264294at2759"/>
<accession>A0A084AGW3</accession>
<keyword evidence="2" id="KW-0539">Nucleus</keyword>
<dbReference type="InterPro" id="IPR036864">
    <property type="entry name" value="Zn2-C6_fun-type_DNA-bd_sf"/>
</dbReference>
<proteinExistence type="inferred from homology"/>
<dbReference type="GO" id="GO:0000981">
    <property type="term" value="F:DNA-binding transcription factor activity, RNA polymerase II-specific"/>
    <property type="evidence" value="ECO:0007669"/>
    <property type="project" value="InterPro"/>
</dbReference>
<evidence type="ECO:0000256" key="3">
    <source>
        <dbReference type="ARBA" id="ARBA00038414"/>
    </source>
</evidence>
<dbReference type="GO" id="GO:0008270">
    <property type="term" value="F:zinc ion binding"/>
    <property type="evidence" value="ECO:0007669"/>
    <property type="project" value="InterPro"/>
</dbReference>
<dbReference type="Proteomes" id="UP000028045">
    <property type="component" value="Unassembled WGS sequence"/>
</dbReference>
<reference evidence="6 7" key="1">
    <citation type="journal article" date="2014" name="BMC Genomics">
        <title>Comparative genome sequencing reveals chemotype-specific gene clusters in the toxigenic black mold Stachybotrys.</title>
        <authorList>
            <person name="Semeiks J."/>
            <person name="Borek D."/>
            <person name="Otwinowski Z."/>
            <person name="Grishin N.V."/>
        </authorList>
    </citation>
    <scope>NUCLEOTIDE SEQUENCE [LARGE SCALE GENOMIC DNA]</scope>
    <source>
        <strain evidence="7">CBS 109288 / IBT 7711</strain>
    </source>
</reference>
<feature type="domain" description="Zn(2)-C6 fungal-type" evidence="5">
    <location>
        <begin position="307"/>
        <end position="340"/>
    </location>
</feature>